<gene>
    <name evidence="7" type="ORF">CCR75_001459</name>
</gene>
<feature type="domain" description="Rho-GAP" evidence="6">
    <location>
        <begin position="633"/>
        <end position="834"/>
    </location>
</feature>
<dbReference type="Pfam" id="PF22669">
    <property type="entry name" value="Exo_endo_phos2"/>
    <property type="match status" value="1"/>
</dbReference>
<feature type="compositionally biased region" description="Low complexity" evidence="5">
    <location>
        <begin position="815"/>
        <end position="828"/>
    </location>
</feature>
<feature type="compositionally biased region" description="Polar residues" evidence="5">
    <location>
        <begin position="829"/>
        <end position="840"/>
    </location>
</feature>
<dbReference type="PROSITE" id="PS50238">
    <property type="entry name" value="RHOGAP"/>
    <property type="match status" value="1"/>
</dbReference>
<dbReference type="KEGG" id="blac:94345233"/>
<dbReference type="PANTHER" id="PTHR11200:SF300">
    <property type="entry name" value="TYPE II INOSITOL 1,4,5-TRISPHOSPHATE 5-PHOSPHATASE"/>
    <property type="match status" value="1"/>
</dbReference>
<comment type="caution">
    <text evidence="7">The sequence shown here is derived from an EMBL/GenBank/DDBJ whole genome shotgun (WGS) entry which is preliminary data.</text>
</comment>
<dbReference type="SMART" id="SM00128">
    <property type="entry name" value="IPPc"/>
    <property type="match status" value="1"/>
</dbReference>
<dbReference type="SUPFAM" id="SSF56219">
    <property type="entry name" value="DNase I-like"/>
    <property type="match status" value="1"/>
</dbReference>
<organism evidence="7 8">
    <name type="scientific">Bremia lactucae</name>
    <name type="common">Lettuce downy mildew</name>
    <dbReference type="NCBI Taxonomy" id="4779"/>
    <lineage>
        <taxon>Eukaryota</taxon>
        <taxon>Sar</taxon>
        <taxon>Stramenopiles</taxon>
        <taxon>Oomycota</taxon>
        <taxon>Peronosporomycetes</taxon>
        <taxon>Peronosporales</taxon>
        <taxon>Peronosporaceae</taxon>
        <taxon>Bremia</taxon>
    </lineage>
</organism>
<dbReference type="SUPFAM" id="SSF48350">
    <property type="entry name" value="GTPase activation domain, GAP"/>
    <property type="match status" value="1"/>
</dbReference>
<feature type="region of interest" description="Disordered" evidence="5">
    <location>
        <begin position="812"/>
        <end position="844"/>
    </location>
</feature>
<dbReference type="InterPro" id="IPR046985">
    <property type="entry name" value="IP5"/>
</dbReference>
<accession>A0A976IM09</accession>
<evidence type="ECO:0000256" key="1">
    <source>
        <dbReference type="ARBA" id="ARBA00004146"/>
    </source>
</evidence>
<dbReference type="EMBL" id="SHOA02000011">
    <property type="protein sequence ID" value="TDH74218.1"/>
    <property type="molecule type" value="Genomic_DNA"/>
</dbReference>
<proteinExistence type="predicted"/>
<dbReference type="InterPro" id="IPR013783">
    <property type="entry name" value="Ig-like_fold"/>
</dbReference>
<evidence type="ECO:0000313" key="7">
    <source>
        <dbReference type="EMBL" id="TDH74218.1"/>
    </source>
</evidence>
<dbReference type="SMART" id="SM00324">
    <property type="entry name" value="RhoGAP"/>
    <property type="match status" value="1"/>
</dbReference>
<evidence type="ECO:0000256" key="3">
    <source>
        <dbReference type="ARBA" id="ARBA00022753"/>
    </source>
</evidence>
<dbReference type="InterPro" id="IPR008936">
    <property type="entry name" value="Rho_GTPase_activation_prot"/>
</dbReference>
<dbReference type="Gene3D" id="1.10.555.10">
    <property type="entry name" value="Rho GTPase activation protein"/>
    <property type="match status" value="1"/>
</dbReference>
<dbReference type="InterPro" id="IPR000198">
    <property type="entry name" value="RhoGAP_dom"/>
</dbReference>
<dbReference type="FunFam" id="2.60.40.10:FF:000132">
    <property type="entry name" value="Inositol polyphosphate 5-phosphatase OCRL-1 isoform b"/>
    <property type="match status" value="1"/>
</dbReference>
<evidence type="ECO:0000256" key="5">
    <source>
        <dbReference type="SAM" id="MobiDB-lite"/>
    </source>
</evidence>
<dbReference type="GO" id="GO:0031901">
    <property type="term" value="C:early endosome membrane"/>
    <property type="evidence" value="ECO:0007669"/>
    <property type="project" value="UniProtKB-SubCell"/>
</dbReference>
<dbReference type="Gene3D" id="3.60.10.10">
    <property type="entry name" value="Endonuclease/exonuclease/phosphatase"/>
    <property type="match status" value="1"/>
</dbReference>
<evidence type="ECO:0000256" key="4">
    <source>
        <dbReference type="ARBA" id="ARBA00023329"/>
    </source>
</evidence>
<protein>
    <recommendedName>
        <fullName evidence="6">Rho-GAP domain-containing protein</fullName>
    </recommendedName>
</protein>
<keyword evidence="8" id="KW-1185">Reference proteome</keyword>
<dbReference type="Pfam" id="PF21310">
    <property type="entry name" value="OCRL-like_ASH"/>
    <property type="match status" value="1"/>
</dbReference>
<evidence type="ECO:0000313" key="8">
    <source>
        <dbReference type="Proteomes" id="UP000294530"/>
    </source>
</evidence>
<dbReference type="InterPro" id="IPR036691">
    <property type="entry name" value="Endo/exonu/phosph_ase_sf"/>
</dbReference>
<dbReference type="RefSeq" id="XP_067823716.1">
    <property type="nucleotide sequence ID" value="XM_067959562.1"/>
</dbReference>
<evidence type="ECO:0000259" key="6">
    <source>
        <dbReference type="PROSITE" id="PS50238"/>
    </source>
</evidence>
<dbReference type="PANTHER" id="PTHR11200">
    <property type="entry name" value="INOSITOL 5-PHOSPHATASE"/>
    <property type="match status" value="1"/>
</dbReference>
<dbReference type="AlphaFoldDB" id="A0A976IM09"/>
<dbReference type="Proteomes" id="UP000294530">
    <property type="component" value="Unassembled WGS sequence"/>
</dbReference>
<dbReference type="InterPro" id="IPR000300">
    <property type="entry name" value="IPPc"/>
</dbReference>
<dbReference type="GO" id="GO:0030670">
    <property type="term" value="C:phagocytic vesicle membrane"/>
    <property type="evidence" value="ECO:0007669"/>
    <property type="project" value="UniProtKB-SubCell"/>
</dbReference>
<dbReference type="InterPro" id="IPR048869">
    <property type="entry name" value="OCRL-1_2_ASH"/>
</dbReference>
<dbReference type="GO" id="GO:0004439">
    <property type="term" value="F:phosphatidylinositol-4,5-bisphosphate 5-phosphatase activity"/>
    <property type="evidence" value="ECO:0007669"/>
    <property type="project" value="TreeGrafter"/>
</dbReference>
<evidence type="ECO:0000256" key="2">
    <source>
        <dbReference type="ARBA" id="ARBA00004580"/>
    </source>
</evidence>
<keyword evidence="3" id="KW-0967">Endosome</keyword>
<dbReference type="Gene3D" id="2.60.40.10">
    <property type="entry name" value="Immunoglobulins"/>
    <property type="match status" value="1"/>
</dbReference>
<name>A0A976IM09_BRELC</name>
<dbReference type="OrthoDB" id="7862313at2759"/>
<dbReference type="Pfam" id="PF00620">
    <property type="entry name" value="RhoGAP"/>
    <property type="match status" value="1"/>
</dbReference>
<reference evidence="7 8" key="1">
    <citation type="journal article" date="2021" name="Genome Biol.">
        <title>AFLAP: assembly-free linkage analysis pipeline using k-mers from genome sequencing data.</title>
        <authorList>
            <person name="Fletcher K."/>
            <person name="Zhang L."/>
            <person name="Gil J."/>
            <person name="Han R."/>
            <person name="Cavanaugh K."/>
            <person name="Michelmore R."/>
        </authorList>
    </citation>
    <scope>NUCLEOTIDE SEQUENCE [LARGE SCALE GENOMIC DNA]</scope>
    <source>
        <strain evidence="7 8">SF5</strain>
    </source>
</reference>
<dbReference type="GO" id="GO:0007165">
    <property type="term" value="P:signal transduction"/>
    <property type="evidence" value="ECO:0007669"/>
    <property type="project" value="InterPro"/>
</dbReference>
<sequence>MAARGLGSSTAVLPSSPVAMASSLGPPACNSICKLESVGSPPGSTASSTASQSVNGKYYNPVVMDIIREDWIQQQLLLRRDAYTELRTTRVVVGTWNVNAKKPLIPAEASKIVQWLQPLRADSSKDPPDLVVLGFQEIVDLNAVNVVVNSALTVQRSAAWKETVLTALNHYVGVSAACTGASETLGQYRIVMEKHLVGILVLVFVRMDHWDHVKEIKGATAGVGIMGVMGNKGGAAVRVKFYSSTLCFVCAHLAAHRDNVAGRNADYLNVLNKIQFEEMGDEGGATPMHDTRFWNGSPSILNHDFVFWIGDLNYRIQDTLLTDEVFRLAESKQSLHELVQHDQLTKERRAGKVLQGFEEGPLTFPPTYKFQAGTSEYEKRPEKKLRAPAWCDRILWRAKHPRDVKLWSYTSVPALNLSDHKPVHAFFEIQVNDQVESKKNDVMRDIMMQLDKWENENMPKVRLLEDSGTIPSGGVFAFTELKYEVEQTIVVTIENSGVVVAHFCFVPKLDEVTICKPWLKVTPMFGMIPPREKMDICITALVDQSVAHTLTSGQDTLDDTMILRVENGRDYFLVVSGQYAKSCFGSSLEQLVSCSEPIRYAKFPAPRSPVASVFSVWVGGAAGVNANSLVASRPLENISTTSILSNDALKVPKELWRMVNDIYTCSMLEKNLFVEAGSKVEILDLREALDTGAPFSPHSGYSMAELLVRWLQSLQHSVVPDNVLAIASTNGNMAYGCRALLDGLSSVRYNVVLYLVSFLREVIKNSASNKQSPDKLAFVFSRCLVSPCTLHNGKDLQYFKLGRVLALNEYPPPNSHSSTASTVSSIGSNHQSTLPVSNKNGPPEERLRRDAYELEVAQTNATQRAEKMEKLLLHFLSVPMP</sequence>
<dbReference type="GeneID" id="94345233"/>
<comment type="subcellular location">
    <subcellularLocation>
        <location evidence="2">Cytoplasmic vesicle</location>
        <location evidence="2">Phagosome membrane</location>
    </subcellularLocation>
    <subcellularLocation>
        <location evidence="1">Early endosome membrane</location>
    </subcellularLocation>
</comment>
<dbReference type="GO" id="GO:0046856">
    <property type="term" value="P:phosphatidylinositol dephosphorylation"/>
    <property type="evidence" value="ECO:0007669"/>
    <property type="project" value="InterPro"/>
</dbReference>
<keyword evidence="4" id="KW-0968">Cytoplasmic vesicle</keyword>